<sequence>MLPQDVGGLSLAVQPLGDAWAIYEISVTKDDENIHLHPLLNSDLTNFAIPRRFNHKYQMLQKIITKSPLRSLTPTARRVSAASGRTNALEFSTRLSTASPHTATSKTAARKHTIETTSPVDANAQSRNGKKTIAEQDEELRLKLEGISGDGGASGVEYEGGKAEGLKRGVKENMFRVI</sequence>
<feature type="compositionally biased region" description="Polar residues" evidence="1">
    <location>
        <begin position="95"/>
        <end position="107"/>
    </location>
</feature>
<organism evidence="2 3">
    <name type="scientific">Colletotrichum nymphaeae SA-01</name>
    <dbReference type="NCBI Taxonomy" id="1460502"/>
    <lineage>
        <taxon>Eukaryota</taxon>
        <taxon>Fungi</taxon>
        <taxon>Dikarya</taxon>
        <taxon>Ascomycota</taxon>
        <taxon>Pezizomycotina</taxon>
        <taxon>Sordariomycetes</taxon>
        <taxon>Hypocreomycetidae</taxon>
        <taxon>Glomerellales</taxon>
        <taxon>Glomerellaceae</taxon>
        <taxon>Colletotrichum</taxon>
        <taxon>Colletotrichum acutatum species complex</taxon>
    </lineage>
</organism>
<comment type="caution">
    <text evidence="2">The sequence shown here is derived from an EMBL/GenBank/DDBJ whole genome shotgun (WGS) entry which is preliminary data.</text>
</comment>
<accession>A0A135SMW1</accession>
<proteinExistence type="predicted"/>
<evidence type="ECO:0000313" key="3">
    <source>
        <dbReference type="Proteomes" id="UP000070054"/>
    </source>
</evidence>
<keyword evidence="3" id="KW-1185">Reference proteome</keyword>
<gene>
    <name evidence="2" type="ORF">CNYM01_01281</name>
</gene>
<dbReference type="Proteomes" id="UP000070054">
    <property type="component" value="Unassembled WGS sequence"/>
</dbReference>
<dbReference type="AlphaFoldDB" id="A0A135SMW1"/>
<evidence type="ECO:0000313" key="2">
    <source>
        <dbReference type="EMBL" id="KXH37268.1"/>
    </source>
</evidence>
<protein>
    <submittedName>
        <fullName evidence="2">Uncharacterized protein</fullName>
    </submittedName>
</protein>
<evidence type="ECO:0000256" key="1">
    <source>
        <dbReference type="SAM" id="MobiDB-lite"/>
    </source>
</evidence>
<name>A0A135SMW1_9PEZI</name>
<feature type="compositionally biased region" description="Polar residues" evidence="1">
    <location>
        <begin position="115"/>
        <end position="127"/>
    </location>
</feature>
<reference evidence="2 3" key="1">
    <citation type="submission" date="2014-02" db="EMBL/GenBank/DDBJ databases">
        <title>The genome sequence of Colletotrichum nymphaeae SA-01.</title>
        <authorList>
            <person name="Baroncelli R."/>
            <person name="Thon M.R."/>
        </authorList>
    </citation>
    <scope>NUCLEOTIDE SEQUENCE [LARGE SCALE GENOMIC DNA]</scope>
    <source>
        <strain evidence="2 3">SA-01</strain>
    </source>
</reference>
<feature type="region of interest" description="Disordered" evidence="1">
    <location>
        <begin position="95"/>
        <end position="135"/>
    </location>
</feature>
<dbReference type="EMBL" id="JEMN01001447">
    <property type="protein sequence ID" value="KXH37268.1"/>
    <property type="molecule type" value="Genomic_DNA"/>
</dbReference>
<dbReference type="OrthoDB" id="2157103at2759"/>